<name>A0A859AA13_9PROT</name>
<dbReference type="RefSeq" id="WP_031598116.1">
    <property type="nucleotide sequence ID" value="NZ_CP053675.1"/>
</dbReference>
<keyword evidence="10" id="KW-1185">Reference proteome</keyword>
<protein>
    <recommendedName>
        <fullName evidence="4 6">dTDP-4-dehydrorhamnose reductase</fullName>
        <ecNumber evidence="3 6">1.1.1.133</ecNumber>
    </recommendedName>
</protein>
<dbReference type="Proteomes" id="UP000683551">
    <property type="component" value="Chromosome"/>
</dbReference>
<sequence length="304" mass="33294">MRILLTGVNGQVGSALKPLLRSLGTVQAPPREELDLVDARAVAAWVRQYRPHLIVNAAAYTAVDRAEQEQAAAFALNAQLPELLGSLQREWGGAVIHYSTDYVFDGTHEGAYTEKDITAPLGVYGRSKRAGEEGLMSSGVPALIFRTSWVYGLHGRNFLRTMLRLGQERAEIQVVNDQWGAPTWAGSIAQGTMAVCATLCSSAQAENSLVDGLTGKEGIYHLTNGGATTWYDFTRRIFELRPECRALVLPIPSGDYPSPVRRPVNSRLDNTKLKEVFGVRLPLWSEALEDCLAELPDVQEVLTS</sequence>
<comment type="cofactor">
    <cofactor evidence="6">
        <name>Mg(2+)</name>
        <dbReference type="ChEBI" id="CHEBI:18420"/>
    </cofactor>
    <text evidence="6">Binds 1 Mg(2+) ion per monomer.</text>
</comment>
<gene>
    <name evidence="8" type="primary">rmlD</name>
    <name evidence="9" type="synonym">rfbD</name>
    <name evidence="8" type="ORF">FEMY_16470</name>
    <name evidence="9" type="ORF">JZL65_11375</name>
</gene>
<comment type="similarity">
    <text evidence="2 6">Belongs to the dTDP-4-dehydrorhamnose reductase family.</text>
</comment>
<dbReference type="UniPathway" id="UPA00124"/>
<evidence type="ECO:0000259" key="7">
    <source>
        <dbReference type="Pfam" id="PF04321"/>
    </source>
</evidence>
<dbReference type="Gene3D" id="3.40.50.720">
    <property type="entry name" value="NAD(P)-binding Rossmann-like Domain"/>
    <property type="match status" value="1"/>
</dbReference>
<reference evidence="8 10" key="1">
    <citation type="submission" date="2016-01" db="EMBL/GenBank/DDBJ databases">
        <title>Genome sequence of the acidophilic iron oxidising Ferrovum strain Z-31.</title>
        <authorList>
            <person name="Poehlein A."/>
            <person name="Ullrich S.R."/>
            <person name="Schloemann M."/>
            <person name="Muehling M."/>
            <person name="Daniel R."/>
        </authorList>
    </citation>
    <scope>NUCLEOTIDE SEQUENCE [LARGE SCALE GENOMIC DNA]</scope>
    <source>
        <strain evidence="8 10">Z-31</strain>
    </source>
</reference>
<dbReference type="Gene3D" id="3.90.25.10">
    <property type="entry name" value="UDP-galactose 4-epimerase, domain 1"/>
    <property type="match status" value="1"/>
</dbReference>
<reference evidence="9" key="2">
    <citation type="submission" date="2021-02" db="EMBL/GenBank/DDBJ databases">
        <title>Comparative genomics of Ferrovum myxofaciens strains, predominant extremophile bacteria forming large biofilm stalactites in acid mine ecosystems.</title>
        <authorList>
            <person name="Burkartova K."/>
            <person name="Ridl J."/>
            <person name="Pajer P."/>
            <person name="Falteisek L."/>
        </authorList>
    </citation>
    <scope>NUCLEOTIDE SEQUENCE</scope>
    <source>
        <strain evidence="9">MI1III</strain>
    </source>
</reference>
<evidence type="ECO:0000313" key="8">
    <source>
        <dbReference type="EMBL" id="KXW57839.1"/>
    </source>
</evidence>
<evidence type="ECO:0000256" key="1">
    <source>
        <dbReference type="ARBA" id="ARBA00004781"/>
    </source>
</evidence>
<evidence type="ECO:0000256" key="4">
    <source>
        <dbReference type="ARBA" id="ARBA00017099"/>
    </source>
</evidence>
<dbReference type="GO" id="GO:0008831">
    <property type="term" value="F:dTDP-4-dehydrorhamnose reductase activity"/>
    <property type="evidence" value="ECO:0007669"/>
    <property type="project" value="UniProtKB-EC"/>
</dbReference>
<dbReference type="InterPro" id="IPR005913">
    <property type="entry name" value="dTDP_dehydrorham_reduct"/>
</dbReference>
<evidence type="ECO:0000313" key="10">
    <source>
        <dbReference type="Proteomes" id="UP000075653"/>
    </source>
</evidence>
<dbReference type="CDD" id="cd05254">
    <property type="entry name" value="dTDP_HR_like_SDR_e"/>
    <property type="match status" value="1"/>
</dbReference>
<dbReference type="NCBIfam" id="TIGR01214">
    <property type="entry name" value="rmlD"/>
    <property type="match status" value="1"/>
</dbReference>
<dbReference type="AlphaFoldDB" id="A0A859AA13"/>
<evidence type="ECO:0000256" key="6">
    <source>
        <dbReference type="RuleBase" id="RU364082"/>
    </source>
</evidence>
<dbReference type="EC" id="1.1.1.133" evidence="3 6"/>
<comment type="function">
    <text evidence="6">Catalyzes the reduction of dTDP-6-deoxy-L-lyxo-4-hexulose to yield dTDP-L-rhamnose.</text>
</comment>
<feature type="domain" description="RmlD-like substrate binding" evidence="7">
    <location>
        <begin position="1"/>
        <end position="295"/>
    </location>
</feature>
<organism evidence="8 10">
    <name type="scientific">Ferrovum myxofaciens</name>
    <dbReference type="NCBI Taxonomy" id="416213"/>
    <lineage>
        <taxon>Bacteria</taxon>
        <taxon>Pseudomonadati</taxon>
        <taxon>Pseudomonadota</taxon>
        <taxon>Betaproteobacteria</taxon>
        <taxon>Ferrovales</taxon>
        <taxon>Ferrovaceae</taxon>
        <taxon>Ferrovum</taxon>
    </lineage>
</organism>
<dbReference type="InterPro" id="IPR036291">
    <property type="entry name" value="NAD(P)-bd_dom_sf"/>
</dbReference>
<keyword evidence="6" id="KW-0521">NADP</keyword>
<dbReference type="GO" id="GO:0005829">
    <property type="term" value="C:cytosol"/>
    <property type="evidence" value="ECO:0007669"/>
    <property type="project" value="TreeGrafter"/>
</dbReference>
<dbReference type="GO" id="GO:0019305">
    <property type="term" value="P:dTDP-rhamnose biosynthetic process"/>
    <property type="evidence" value="ECO:0007669"/>
    <property type="project" value="UniProtKB-UniPathway"/>
</dbReference>
<dbReference type="PANTHER" id="PTHR10491:SF4">
    <property type="entry name" value="METHIONINE ADENOSYLTRANSFERASE 2 SUBUNIT BETA"/>
    <property type="match status" value="1"/>
</dbReference>
<comment type="catalytic activity">
    <reaction evidence="5 6">
        <text>dTDP-beta-L-rhamnose + NADP(+) = dTDP-4-dehydro-beta-L-rhamnose + NADPH + H(+)</text>
        <dbReference type="Rhea" id="RHEA:21796"/>
        <dbReference type="ChEBI" id="CHEBI:15378"/>
        <dbReference type="ChEBI" id="CHEBI:57510"/>
        <dbReference type="ChEBI" id="CHEBI:57783"/>
        <dbReference type="ChEBI" id="CHEBI:58349"/>
        <dbReference type="ChEBI" id="CHEBI:62830"/>
        <dbReference type="EC" id="1.1.1.133"/>
    </reaction>
</comment>
<evidence type="ECO:0000256" key="5">
    <source>
        <dbReference type="ARBA" id="ARBA00048200"/>
    </source>
</evidence>
<dbReference type="Proteomes" id="UP000075653">
    <property type="component" value="Unassembled WGS sequence"/>
</dbReference>
<dbReference type="PANTHER" id="PTHR10491">
    <property type="entry name" value="DTDP-4-DEHYDRORHAMNOSE REDUCTASE"/>
    <property type="match status" value="1"/>
</dbReference>
<evidence type="ECO:0000313" key="9">
    <source>
        <dbReference type="EMBL" id="QWY77061.1"/>
    </source>
</evidence>
<dbReference type="SUPFAM" id="SSF51735">
    <property type="entry name" value="NAD(P)-binding Rossmann-fold domains"/>
    <property type="match status" value="1"/>
</dbReference>
<dbReference type="EMBL" id="CP071137">
    <property type="protein sequence ID" value="QWY77061.1"/>
    <property type="molecule type" value="Genomic_DNA"/>
</dbReference>
<accession>A0A149VXA3</accession>
<dbReference type="EMBL" id="LRRD01000035">
    <property type="protein sequence ID" value="KXW57839.1"/>
    <property type="molecule type" value="Genomic_DNA"/>
</dbReference>
<evidence type="ECO:0000256" key="2">
    <source>
        <dbReference type="ARBA" id="ARBA00010944"/>
    </source>
</evidence>
<dbReference type="InterPro" id="IPR029903">
    <property type="entry name" value="RmlD-like-bd"/>
</dbReference>
<evidence type="ECO:0000256" key="3">
    <source>
        <dbReference type="ARBA" id="ARBA00012929"/>
    </source>
</evidence>
<comment type="pathway">
    <text evidence="1 6">Carbohydrate biosynthesis; dTDP-L-rhamnose biosynthesis.</text>
</comment>
<dbReference type="Pfam" id="PF04321">
    <property type="entry name" value="RmlD_sub_bind"/>
    <property type="match status" value="1"/>
</dbReference>
<dbReference type="PATRIC" id="fig|1789004.3.peg.1681"/>
<accession>A0A859AA13</accession>
<proteinExistence type="inferred from homology"/>
<keyword evidence="6 8" id="KW-0560">Oxidoreductase</keyword>